<reference evidence="1 2" key="1">
    <citation type="journal article" date="2016" name="Int. J. Syst. Evol. Microbiol.">
        <title>Paenibacillus damxungensis sp. nov., isolated from raw yak (Bos grunniens) milk.</title>
        <authorList>
            <person name="Wu Z."/>
            <person name="Gao C."/>
            <person name="Han J."/>
            <person name="Liu Z."/>
        </authorList>
    </citation>
    <scope>NUCLEOTIDE SEQUENCE [LARGE SCALE GENOMIC DNA]</scope>
    <source>
        <strain evidence="1 2">BD3526</strain>
        <plasmid evidence="1 2">unnamed1</plasmid>
    </source>
</reference>
<dbReference type="EMBL" id="CP021170">
    <property type="protein sequence ID" value="ARR10753.1"/>
    <property type="molecule type" value="Genomic_DNA"/>
</dbReference>
<geneLocation type="plasmid" evidence="1 2">
    <name>unnamed1</name>
</geneLocation>
<name>A0A1X9T4A0_9BACL</name>
<keyword evidence="1" id="KW-0614">Plasmid</keyword>
<sequence length="133" mass="14974">MNTELQQHVASIRSAPLQALSFILLQTKFKWCKVGWVSWALRQTPAAQPLLKLQAAALPKAEREVDYWPTPMASGHQIVAPRRGKGQIVTLSQQLAIYEPDHIGEVINPAWIECMMGFPEGWTSLDPRLCIQE</sequence>
<dbReference type="KEGG" id="pbv:AR543_p0145"/>
<protein>
    <submittedName>
        <fullName evidence="1">Uncharacterized protein</fullName>
    </submittedName>
</protein>
<proteinExistence type="predicted"/>
<evidence type="ECO:0000313" key="2">
    <source>
        <dbReference type="Proteomes" id="UP000078148"/>
    </source>
</evidence>
<dbReference type="AlphaFoldDB" id="A0A1X9T4A0"/>
<organism evidence="1 2">
    <name type="scientific">Paenibacillus bovis</name>
    <dbReference type="NCBI Taxonomy" id="1616788"/>
    <lineage>
        <taxon>Bacteria</taxon>
        <taxon>Bacillati</taxon>
        <taxon>Bacillota</taxon>
        <taxon>Bacilli</taxon>
        <taxon>Bacillales</taxon>
        <taxon>Paenibacillaceae</taxon>
        <taxon>Paenibacillus</taxon>
    </lineage>
</organism>
<keyword evidence="2" id="KW-1185">Reference proteome</keyword>
<evidence type="ECO:0000313" key="1">
    <source>
        <dbReference type="EMBL" id="ARR10753.1"/>
    </source>
</evidence>
<accession>A0A1X9T4A0</accession>
<gene>
    <name evidence="1" type="ORF">AR543_p0145</name>
</gene>
<dbReference type="RefSeq" id="WP_087071452.1">
    <property type="nucleotide sequence ID" value="NZ_CP021170.1"/>
</dbReference>
<dbReference type="Proteomes" id="UP000078148">
    <property type="component" value="Plasmid unnamed1"/>
</dbReference>
<dbReference type="OrthoDB" id="9813719at2"/>